<evidence type="ECO:0000256" key="9">
    <source>
        <dbReference type="SAM" id="Phobius"/>
    </source>
</evidence>
<keyword evidence="5 8" id="KW-0378">Hydrolase</keyword>
<keyword evidence="7" id="KW-1015">Disulfide bond</keyword>
<evidence type="ECO:0000256" key="5">
    <source>
        <dbReference type="ARBA" id="ARBA00022801"/>
    </source>
</evidence>
<name>A0A0G4LFX5_VERLO</name>
<dbReference type="PANTHER" id="PTHR33938">
    <property type="entry name" value="FERULOYL ESTERASE B-RELATED"/>
    <property type="match status" value="1"/>
</dbReference>
<dbReference type="InterPro" id="IPR029058">
    <property type="entry name" value="AB_hydrolase_fold"/>
</dbReference>
<protein>
    <recommendedName>
        <fullName evidence="8">Carboxylic ester hydrolase</fullName>
        <ecNumber evidence="8">3.1.1.-</ecNumber>
    </recommendedName>
</protein>
<dbReference type="InterPro" id="IPR011118">
    <property type="entry name" value="Tannase/feruloyl_esterase"/>
</dbReference>
<accession>A0A0G4LFX5</accession>
<gene>
    <name evidence="11" type="ORF">BN1708_012983</name>
</gene>
<evidence type="ECO:0000256" key="3">
    <source>
        <dbReference type="ARBA" id="ARBA00022723"/>
    </source>
</evidence>
<dbReference type="SUPFAM" id="SSF53474">
    <property type="entry name" value="alpha/beta-Hydrolases"/>
    <property type="match status" value="1"/>
</dbReference>
<evidence type="ECO:0000259" key="10">
    <source>
        <dbReference type="Pfam" id="PF20684"/>
    </source>
</evidence>
<feature type="domain" description="Rhodopsin" evidence="10">
    <location>
        <begin position="37"/>
        <end position="273"/>
    </location>
</feature>
<organism evidence="11 12">
    <name type="scientific">Verticillium longisporum</name>
    <name type="common">Verticillium dahliae var. longisporum</name>
    <dbReference type="NCBI Taxonomy" id="100787"/>
    <lineage>
        <taxon>Eukaryota</taxon>
        <taxon>Fungi</taxon>
        <taxon>Dikarya</taxon>
        <taxon>Ascomycota</taxon>
        <taxon>Pezizomycotina</taxon>
        <taxon>Sordariomycetes</taxon>
        <taxon>Hypocreomycetidae</taxon>
        <taxon>Glomerellales</taxon>
        <taxon>Plectosphaerellaceae</taxon>
        <taxon>Verticillium</taxon>
    </lineage>
</organism>
<evidence type="ECO:0000256" key="6">
    <source>
        <dbReference type="ARBA" id="ARBA00022837"/>
    </source>
</evidence>
<comment type="similarity">
    <text evidence="1 8">Belongs to the tannase family.</text>
</comment>
<feature type="transmembrane region" description="Helical" evidence="9">
    <location>
        <begin position="20"/>
        <end position="41"/>
    </location>
</feature>
<dbReference type="Pfam" id="PF07519">
    <property type="entry name" value="Tannase"/>
    <property type="match status" value="1"/>
</dbReference>
<dbReference type="InterPro" id="IPR049326">
    <property type="entry name" value="Rhodopsin_dom_fungi"/>
</dbReference>
<evidence type="ECO:0000256" key="7">
    <source>
        <dbReference type="ARBA" id="ARBA00023157"/>
    </source>
</evidence>
<keyword evidence="2" id="KW-0719">Serine esterase</keyword>
<dbReference type="PANTHER" id="PTHR33938:SF8">
    <property type="entry name" value="CARBOXYLIC ESTER HYDROLASE"/>
    <property type="match status" value="1"/>
</dbReference>
<feature type="transmembrane region" description="Helical" evidence="9">
    <location>
        <begin position="93"/>
        <end position="119"/>
    </location>
</feature>
<evidence type="ECO:0000256" key="2">
    <source>
        <dbReference type="ARBA" id="ARBA00022487"/>
    </source>
</evidence>
<keyword evidence="3" id="KW-0479">Metal-binding</keyword>
<reference evidence="11 12" key="1">
    <citation type="submission" date="2015-05" db="EMBL/GenBank/DDBJ databases">
        <authorList>
            <person name="Wang D.B."/>
            <person name="Wang M."/>
        </authorList>
    </citation>
    <scope>NUCLEOTIDE SEQUENCE [LARGE SCALE GENOMIC DNA]</scope>
    <source>
        <strain evidence="11">VL1</strain>
    </source>
</reference>
<feature type="transmembrane region" description="Helical" evidence="9">
    <location>
        <begin position="131"/>
        <end position="154"/>
    </location>
</feature>
<dbReference type="EC" id="3.1.1.-" evidence="8"/>
<proteinExistence type="inferred from homology"/>
<dbReference type="GO" id="GO:0046872">
    <property type="term" value="F:metal ion binding"/>
    <property type="evidence" value="ECO:0007669"/>
    <property type="project" value="UniProtKB-KW"/>
</dbReference>
<sequence length="858" mass="93950">MGPYGMGFPDDGVPNQGWKLYITSLVMIISAGLFVIARCTTRYYFFKLGWDDLAVVVSLASSIIVSVAMQLAIENGYGMHKLDLPKPQLRYALKLFFIAQTPYKVTVCLNKVATILLYLRIFVTQSFRISAFVVMGIVVAWSIGGVGATIWQCVPIACAWNKAIEAKCIDSNKFWIAYAVMNILTDVMVLALPIPSILALQLGKRDKMLLCGIFMLGAFVTVTSILRTTSVQNSLKNKEDMTWNFIERGMWTLVEANLGIISACLPVLKQPLAKLFPRVFGSTRKNTYYMADAPSGQKGYNLSNVSRQDQNPGFWRAGVRNQQQVSISAGKETLDARTSDEQCIVHGSLGGSDSDLDVKVKFQEGGVLKRVEMLDFIAIDIVEHFNMGLFHILLMALAFEVASASNITCESLVSPHVENATVNVFLTHLGADDRVRIQHYLPLKNWTGRYQGNGGSGLIAGKFDNEIATAAARGSVSGVTDAGLPANASDGSLWADDEQLIRNFAFLSVHEMTLVGKALAEQFYGTPVRHAYWSGCSTGGRQGYMEAQRYPKDYDGILASAPAINYASLRIAQLYPFFVQAAAGEFAPPCVWENFGNASIKACDRLDGADDGVISNPKRVPGHFDPESLIGKQIRCTGDSSSVEITDKHVAMWRNITTGPVFPNGTRAFHGIAPGTSFRKLAQTSPASISSIWVRDFIMRNSSFDLKTITPSDAHELLTLSNDLFQDVIGTDNPDLSGFRDAGGKLLSWHGWSDESIFANGTIDYRLRVEDKMGGAEAVDDFFRLFMAPGVEHCGGGSGTVPSEEMAQLIDWVEHGKTPEVLVAKGSTGQGRNLCLFPKNIKFTWIGDIDDAENWSCE</sequence>
<evidence type="ECO:0000256" key="4">
    <source>
        <dbReference type="ARBA" id="ARBA00022729"/>
    </source>
</evidence>
<dbReference type="GO" id="GO:0030600">
    <property type="term" value="F:feruloyl esterase activity"/>
    <property type="evidence" value="ECO:0007669"/>
    <property type="project" value="UniProtKB-ARBA"/>
</dbReference>
<evidence type="ECO:0000313" key="11">
    <source>
        <dbReference type="EMBL" id="CRK20916.1"/>
    </source>
</evidence>
<dbReference type="STRING" id="100787.A0A0G4LFX5"/>
<keyword evidence="9" id="KW-1133">Transmembrane helix</keyword>
<dbReference type="AlphaFoldDB" id="A0A0G4LFX5"/>
<evidence type="ECO:0000256" key="8">
    <source>
        <dbReference type="RuleBase" id="RU361238"/>
    </source>
</evidence>
<evidence type="ECO:0000256" key="1">
    <source>
        <dbReference type="ARBA" id="ARBA00006249"/>
    </source>
</evidence>
<dbReference type="Proteomes" id="UP000044602">
    <property type="component" value="Unassembled WGS sequence"/>
</dbReference>
<dbReference type="EMBL" id="CVQH01012113">
    <property type="protein sequence ID" value="CRK20916.1"/>
    <property type="molecule type" value="Genomic_DNA"/>
</dbReference>
<feature type="transmembrane region" description="Helical" evidence="9">
    <location>
        <begin position="209"/>
        <end position="229"/>
    </location>
</feature>
<feature type="transmembrane region" description="Helical" evidence="9">
    <location>
        <begin position="174"/>
        <end position="197"/>
    </location>
</feature>
<evidence type="ECO:0000313" key="12">
    <source>
        <dbReference type="Proteomes" id="UP000044602"/>
    </source>
</evidence>
<keyword evidence="6" id="KW-0106">Calcium</keyword>
<feature type="transmembrane region" description="Helical" evidence="9">
    <location>
        <begin position="53"/>
        <end position="73"/>
    </location>
</feature>
<keyword evidence="4" id="KW-0732">Signal</keyword>
<dbReference type="Pfam" id="PF20684">
    <property type="entry name" value="Fung_rhodopsin"/>
    <property type="match status" value="1"/>
</dbReference>
<keyword evidence="12" id="KW-1185">Reference proteome</keyword>
<keyword evidence="9" id="KW-0812">Transmembrane</keyword>
<keyword evidence="9" id="KW-0472">Membrane</keyword>